<dbReference type="Proteomes" id="UP000623795">
    <property type="component" value="Unassembled WGS sequence"/>
</dbReference>
<proteinExistence type="predicted"/>
<keyword evidence="1" id="KW-0732">Signal</keyword>
<comment type="caution">
    <text evidence="2">The sequence shown here is derived from an EMBL/GenBank/DDBJ whole genome shotgun (WGS) entry which is preliminary data.</text>
</comment>
<protein>
    <submittedName>
        <fullName evidence="2">Uncharacterized protein</fullName>
    </submittedName>
</protein>
<evidence type="ECO:0000256" key="1">
    <source>
        <dbReference type="SAM" id="SignalP"/>
    </source>
</evidence>
<feature type="signal peptide" evidence="1">
    <location>
        <begin position="1"/>
        <end position="29"/>
    </location>
</feature>
<gene>
    <name evidence="2" type="ORF">GPA22_21540</name>
</gene>
<sequence>MQAKQHRFLSFASISPLAAGLLAASLAHAEAPMNVDDAGTLDRGGAKIEGAWTRDGRTHGGELVFGFSPIDALELEVGAGREREGGTHRETHLQSNGFGAKWVPFQNEKGWSLGARLDFGRTRVDPETPEQFTERRYALTGLASYRFENDQVLHLNLGAERVRADGNGSTAGTWGIGYEFPLADRLQLTLETFGAEHARPDRAVGLRYEIRPGLKVSGAIGRGDGRSFGQAGFAWEF</sequence>
<evidence type="ECO:0000313" key="3">
    <source>
        <dbReference type="Proteomes" id="UP000623795"/>
    </source>
</evidence>
<accession>A0ABX1Q3J7</accession>
<dbReference type="EMBL" id="WTVN01000060">
    <property type="protein sequence ID" value="NMG46307.1"/>
    <property type="molecule type" value="Genomic_DNA"/>
</dbReference>
<reference evidence="2 3" key="1">
    <citation type="submission" date="2019-12" db="EMBL/GenBank/DDBJ databases">
        <title>Comparative genomics gives insights into the taxonomy of the Azoarcus-Aromatoleum group and reveals separate origins of nif in the plant-associated Azoarcus and non-plant-associated Aromatoleum sub-groups.</title>
        <authorList>
            <person name="Lafos M."/>
            <person name="Maluk M."/>
            <person name="Batista M."/>
            <person name="Junghare M."/>
            <person name="Carmona M."/>
            <person name="Faoro H."/>
            <person name="Cruz L.M."/>
            <person name="Battistoni F."/>
            <person name="De Souza E."/>
            <person name="Pedrosa F."/>
            <person name="Chen W.-M."/>
            <person name="Poole P.S."/>
            <person name="Dixon R.A."/>
            <person name="James E.K."/>
        </authorList>
    </citation>
    <scope>NUCLEOTIDE SEQUENCE [LARGE SCALE GENOMIC DNA]</scope>
    <source>
        <strain evidence="2 3">Td21</strain>
    </source>
</reference>
<organism evidence="2 3">
    <name type="scientific">Aromatoleum toluvorans</name>
    <dbReference type="NCBI Taxonomy" id="92002"/>
    <lineage>
        <taxon>Bacteria</taxon>
        <taxon>Pseudomonadati</taxon>
        <taxon>Pseudomonadota</taxon>
        <taxon>Betaproteobacteria</taxon>
        <taxon>Rhodocyclales</taxon>
        <taxon>Rhodocyclaceae</taxon>
        <taxon>Aromatoleum</taxon>
    </lineage>
</organism>
<evidence type="ECO:0000313" key="2">
    <source>
        <dbReference type="EMBL" id="NMG46307.1"/>
    </source>
</evidence>
<keyword evidence="3" id="KW-1185">Reference proteome</keyword>
<feature type="chain" id="PRO_5045146266" evidence="1">
    <location>
        <begin position="30"/>
        <end position="237"/>
    </location>
</feature>
<dbReference type="RefSeq" id="WP_169258137.1">
    <property type="nucleotide sequence ID" value="NZ_WTVN01000060.1"/>
</dbReference>
<name>A0ABX1Q3J7_9RHOO</name>